<sequence length="94" mass="10749">MEKQIVMSPEEYEELEADSNRLTYIMSFFKLEGNTIFLNKSEILSMVLSKQLVDEGYGQVTPIYGSGKMILLEGLNEKGQSKEVELSEYDIKTE</sequence>
<proteinExistence type="predicted"/>
<name>K4I0I5_9CAUD</name>
<evidence type="ECO:0000313" key="1">
    <source>
        <dbReference type="EMBL" id="AFU63148.1"/>
    </source>
</evidence>
<dbReference type="EMBL" id="JX486088">
    <property type="protein sequence ID" value="AFU63148.1"/>
    <property type="molecule type" value="Genomic_DNA"/>
</dbReference>
<organism evidence="1 2">
    <name type="scientific">Lactobacillus phage ATCC 8014-B2</name>
    <dbReference type="NCBI Taxonomy" id="1225795"/>
    <lineage>
        <taxon>Viruses</taxon>
        <taxon>Duplodnaviria</taxon>
        <taxon>Heunggongvirae</taxon>
        <taxon>Uroviricota</taxon>
        <taxon>Caudoviricetes</taxon>
        <taxon>Tybeckvirinae</taxon>
        <taxon>Douglaswolinvirus</taxon>
        <taxon>Douglaswolinvirus B2</taxon>
    </lineage>
</organism>
<protein>
    <submittedName>
        <fullName evidence="1">Uncharacterized protein</fullName>
    </submittedName>
</protein>
<dbReference type="Proteomes" id="UP000008061">
    <property type="component" value="Segment"/>
</dbReference>
<reference evidence="1 2" key="1">
    <citation type="journal article" date="2012" name="Appl. Environ. Microbiol.">
        <title>Characterization of Two Virulent Phages of Lactobacillus plantarum.</title>
        <authorList>
            <person name="Briggiler Marco M."/>
            <person name="Garneau J.E."/>
            <person name="Tremblay D."/>
            <person name="Quiberoni A."/>
            <person name="Moineau S."/>
        </authorList>
    </citation>
    <scope>NUCLEOTIDE SEQUENCE [LARGE SCALE GENOMIC DNA]</scope>
</reference>
<evidence type="ECO:0000313" key="2">
    <source>
        <dbReference type="Proteomes" id="UP000008061"/>
    </source>
</evidence>
<gene>
    <name evidence="1" type="ORF">8014-B2_0081</name>
</gene>
<accession>K4I0I5</accession>
<keyword evidence="2" id="KW-1185">Reference proteome</keyword>